<dbReference type="Gene3D" id="3.40.50.1110">
    <property type="entry name" value="SGNH hydrolase"/>
    <property type="match status" value="1"/>
</dbReference>
<dbReference type="InterPro" id="IPR013830">
    <property type="entry name" value="SGNH_hydro"/>
</dbReference>
<dbReference type="SUPFAM" id="SSF52266">
    <property type="entry name" value="SGNH hydrolase"/>
    <property type="match status" value="1"/>
</dbReference>
<dbReference type="PANTHER" id="PTHR43695:SF1">
    <property type="entry name" value="RHAMNOGALACTURONAN ACETYLESTERASE"/>
    <property type="match status" value="1"/>
</dbReference>
<evidence type="ECO:0000256" key="1">
    <source>
        <dbReference type="ARBA" id="ARBA00008668"/>
    </source>
</evidence>
<evidence type="ECO:0000313" key="5">
    <source>
        <dbReference type="Proteomes" id="UP001500956"/>
    </source>
</evidence>
<proteinExistence type="inferred from homology"/>
<name>A0ABP8YL75_9MICO</name>
<comment type="similarity">
    <text evidence="1">Belongs to the 'GDSL' lipolytic enzyme family.</text>
</comment>
<dbReference type="RefSeq" id="WP_172149020.1">
    <property type="nucleotide sequence ID" value="NZ_BAABID010000010.1"/>
</dbReference>
<evidence type="ECO:0000256" key="2">
    <source>
        <dbReference type="ARBA" id="ARBA00022801"/>
    </source>
</evidence>
<dbReference type="CDD" id="cd01821">
    <property type="entry name" value="Rhamnogalacturan_acetylesterase_like"/>
    <property type="match status" value="1"/>
</dbReference>
<sequence length="240" mass="25813">MTIHLAGDSTVAPTDHGATSGHAEIPLLGWGDELAALVTDEVRNLAVGGATTKSFRDEGHWARVIEAVRPGDTVIIQFGHNDQKEPDELAADGGYRRRLDEFVTEVRDAGGRPVLATSVERRLFDDDGSLRWSHGSYPATVRALAAARDVPLIELTVFTRWLYTWLGAEASTALFPHGAAAAAGLEVPEAMRQDNTHYTTAGARHVARYVAEALVSIDGRHDDETPVGLEIAARDAARSA</sequence>
<gene>
    <name evidence="4" type="ORF">GCM10023216_23460</name>
</gene>
<feature type="domain" description="SGNH hydrolase-type esterase" evidence="3">
    <location>
        <begin position="7"/>
        <end position="204"/>
    </location>
</feature>
<reference evidence="5" key="1">
    <citation type="journal article" date="2019" name="Int. J. Syst. Evol. Microbiol.">
        <title>The Global Catalogue of Microorganisms (GCM) 10K type strain sequencing project: providing services to taxonomists for standard genome sequencing and annotation.</title>
        <authorList>
            <consortium name="The Broad Institute Genomics Platform"/>
            <consortium name="The Broad Institute Genome Sequencing Center for Infectious Disease"/>
            <person name="Wu L."/>
            <person name="Ma J."/>
        </authorList>
    </citation>
    <scope>NUCLEOTIDE SEQUENCE [LARGE SCALE GENOMIC DNA]</scope>
    <source>
        <strain evidence="5">JCM 18063</strain>
    </source>
</reference>
<dbReference type="InterPro" id="IPR036514">
    <property type="entry name" value="SGNH_hydro_sf"/>
</dbReference>
<organism evidence="4 5">
    <name type="scientific">Isoptericola chiayiensis</name>
    <dbReference type="NCBI Taxonomy" id="579446"/>
    <lineage>
        <taxon>Bacteria</taxon>
        <taxon>Bacillati</taxon>
        <taxon>Actinomycetota</taxon>
        <taxon>Actinomycetes</taxon>
        <taxon>Micrococcales</taxon>
        <taxon>Promicromonosporaceae</taxon>
        <taxon>Isoptericola</taxon>
    </lineage>
</organism>
<keyword evidence="2" id="KW-0378">Hydrolase</keyword>
<dbReference type="Pfam" id="PF13472">
    <property type="entry name" value="Lipase_GDSL_2"/>
    <property type="match status" value="1"/>
</dbReference>
<dbReference type="InterPro" id="IPR037459">
    <property type="entry name" value="RhgT-like"/>
</dbReference>
<comment type="caution">
    <text evidence="4">The sequence shown here is derived from an EMBL/GenBank/DDBJ whole genome shotgun (WGS) entry which is preliminary data.</text>
</comment>
<evidence type="ECO:0000259" key="3">
    <source>
        <dbReference type="Pfam" id="PF13472"/>
    </source>
</evidence>
<keyword evidence="5" id="KW-1185">Reference proteome</keyword>
<protein>
    <submittedName>
        <fullName evidence="4">Rhamnogalacturonan acetylesterase</fullName>
    </submittedName>
</protein>
<evidence type="ECO:0000313" key="4">
    <source>
        <dbReference type="EMBL" id="GAA4730904.1"/>
    </source>
</evidence>
<dbReference type="PANTHER" id="PTHR43695">
    <property type="entry name" value="PUTATIVE (AFU_ORTHOLOGUE AFUA_2G17250)-RELATED"/>
    <property type="match status" value="1"/>
</dbReference>
<dbReference type="Proteomes" id="UP001500956">
    <property type="component" value="Unassembled WGS sequence"/>
</dbReference>
<dbReference type="EMBL" id="BAABID010000010">
    <property type="protein sequence ID" value="GAA4730904.1"/>
    <property type="molecule type" value="Genomic_DNA"/>
</dbReference>
<accession>A0ABP8YL75</accession>